<evidence type="ECO:0000256" key="8">
    <source>
        <dbReference type="ARBA" id="ARBA00022679"/>
    </source>
</evidence>
<evidence type="ECO:0000256" key="3">
    <source>
        <dbReference type="ARBA" id="ARBA00010108"/>
    </source>
</evidence>
<dbReference type="GO" id="GO:0005739">
    <property type="term" value="C:mitochondrion"/>
    <property type="evidence" value="ECO:0007669"/>
    <property type="project" value="TreeGrafter"/>
</dbReference>
<feature type="domain" description="Riboflavin kinase" evidence="15">
    <location>
        <begin position="426"/>
        <end position="588"/>
    </location>
</feature>
<feature type="region of interest" description="Disordered" evidence="14">
    <location>
        <begin position="1"/>
        <end position="86"/>
    </location>
</feature>
<evidence type="ECO:0000259" key="15">
    <source>
        <dbReference type="SMART" id="SM00904"/>
    </source>
</evidence>
<protein>
    <recommendedName>
        <fullName evidence="5">Riboflavin kinase</fullName>
        <ecNumber evidence="4">2.7.1.26</ecNumber>
    </recommendedName>
    <alternativeName>
        <fullName evidence="12">Flavin mononucleotide kinase 1</fullName>
    </alternativeName>
</protein>
<dbReference type="EC" id="2.7.1.26" evidence="4"/>
<accession>A0A545USU6</accession>
<keyword evidence="9" id="KW-0547">Nucleotide-binding</keyword>
<dbReference type="PANTHER" id="PTHR22749:SF6">
    <property type="entry name" value="RIBOFLAVIN KINASE"/>
    <property type="match status" value="1"/>
</dbReference>
<sequence>MDSRYGAFTIPRRPVTSAGPPPVVDSPWLPPPPPPPYSALPDRPPLPPRLRSSKSVAQLHVQQQHHHYSSQPPDLPPPPHLSREKQAATLPPGFVFQEVAPPAAASAHSLPPPPLLPPGGRPVRRAKSSVDLRRPQTSGSPSLKSESSSSSTSSSWKKALDEAQYLAGGLISSPVESTRHHSIIRHSGALVWYRGPDTAVTITVLSDEPLPPTRALWLQQKGFSGSVGMSLKAMVGTTGDWLDVTPAAQAQAAHIPASEERGIQRDLRRFARRAAGGRARSHLPRETHIVRIPAAAQDGYFRIVLPVFRLASTSADVSVMRGAGLRTMPLEVGAKVASAVAATYVSAATGAAAGAARMGAGKVAGAAAKKVAARAYRECARAGAVDAVKDSWLRSSSSTAARYERAVSSAMMQPTVGVVGPEAGPEAPFPIKCAGRVVAGTGYTLAKYGFPTANLAGVPEELTLRMAGSFAAWARPAGMPRRKGGPQKDDDVDDGEQPAWREAVVTIGPAENATPSIVRKNVVAVHILHELDDDEASDLCGSSLQLLLMGFLGPLPPPPPPPTDGRATTAGDDAAMQRHADHLLTTLATLSRPRWRPEPTLEGIRARKSGHRTWSERLDGVTGAVAARVDSVPVHRAGIRSEAGALRDASFGNGGLWIQR</sequence>
<keyword evidence="11" id="KW-0067">ATP-binding</keyword>
<dbReference type="InterPro" id="IPR023468">
    <property type="entry name" value="Riboflavin_kinase"/>
</dbReference>
<feature type="compositionally biased region" description="Low complexity" evidence="14">
    <location>
        <begin position="138"/>
        <end position="155"/>
    </location>
</feature>
<comment type="similarity">
    <text evidence="3">Belongs to the flavokinase family.</text>
</comment>
<evidence type="ECO:0000256" key="7">
    <source>
        <dbReference type="ARBA" id="ARBA00022643"/>
    </source>
</evidence>
<feature type="region of interest" description="Disordered" evidence="14">
    <location>
        <begin position="103"/>
        <end position="155"/>
    </location>
</feature>
<reference evidence="16 17" key="1">
    <citation type="journal article" date="2019" name="Appl. Microbiol. Biotechnol.">
        <title>Genome sequence of Isaria javanica and comparative genome analysis insights into family S53 peptidase evolution in fungal entomopathogens.</title>
        <authorList>
            <person name="Lin R."/>
            <person name="Zhang X."/>
            <person name="Xin B."/>
            <person name="Zou M."/>
            <person name="Gao Y."/>
            <person name="Qin F."/>
            <person name="Hu Q."/>
            <person name="Xie B."/>
            <person name="Cheng X."/>
        </authorList>
    </citation>
    <scope>NUCLEOTIDE SEQUENCE [LARGE SCALE GENOMIC DNA]</scope>
    <source>
        <strain evidence="16 17">IJ1G</strain>
    </source>
</reference>
<comment type="function">
    <text evidence="1">Catalyzes the phosphorylation of riboflavin (vitamin B2) to form flavin mononucleotide (FMN) coenzyme.</text>
</comment>
<dbReference type="SMART" id="SM00904">
    <property type="entry name" value="Flavokinase"/>
    <property type="match status" value="1"/>
</dbReference>
<dbReference type="GO" id="GO:0005524">
    <property type="term" value="F:ATP binding"/>
    <property type="evidence" value="ECO:0007669"/>
    <property type="project" value="UniProtKB-KW"/>
</dbReference>
<evidence type="ECO:0000256" key="4">
    <source>
        <dbReference type="ARBA" id="ARBA00012105"/>
    </source>
</evidence>
<comment type="caution">
    <text evidence="16">The sequence shown here is derived from an EMBL/GenBank/DDBJ whole genome shotgun (WGS) entry which is preliminary data.</text>
</comment>
<evidence type="ECO:0000256" key="5">
    <source>
        <dbReference type="ARBA" id="ARBA00017394"/>
    </source>
</evidence>
<evidence type="ECO:0000256" key="13">
    <source>
        <dbReference type="ARBA" id="ARBA00047880"/>
    </source>
</evidence>
<dbReference type="Gene3D" id="2.40.30.30">
    <property type="entry name" value="Riboflavin kinase-like"/>
    <property type="match status" value="1"/>
</dbReference>
<dbReference type="GO" id="GO:0008531">
    <property type="term" value="F:riboflavin kinase activity"/>
    <property type="evidence" value="ECO:0007669"/>
    <property type="project" value="UniProtKB-EC"/>
</dbReference>
<evidence type="ECO:0000256" key="1">
    <source>
        <dbReference type="ARBA" id="ARBA00003572"/>
    </source>
</evidence>
<keyword evidence="7" id="KW-0288">FMN</keyword>
<feature type="region of interest" description="Disordered" evidence="14">
    <location>
        <begin position="477"/>
        <end position="496"/>
    </location>
</feature>
<evidence type="ECO:0000313" key="16">
    <source>
        <dbReference type="EMBL" id="TQV92523.1"/>
    </source>
</evidence>
<gene>
    <name evidence="16" type="ORF">IF1G_09041</name>
</gene>
<comment type="pathway">
    <text evidence="2">Cofactor biosynthesis; FMN biosynthesis; FMN from riboflavin (ATP route): step 1/1.</text>
</comment>
<feature type="compositionally biased region" description="Pro residues" evidence="14">
    <location>
        <begin position="19"/>
        <end position="48"/>
    </location>
</feature>
<dbReference type="UniPathway" id="UPA00276">
    <property type="reaction ID" value="UER00406"/>
</dbReference>
<evidence type="ECO:0000256" key="14">
    <source>
        <dbReference type="SAM" id="MobiDB-lite"/>
    </source>
</evidence>
<dbReference type="Pfam" id="PF01687">
    <property type="entry name" value="Flavokinase"/>
    <property type="match status" value="1"/>
</dbReference>
<dbReference type="GO" id="GO:0009398">
    <property type="term" value="P:FMN biosynthetic process"/>
    <property type="evidence" value="ECO:0007669"/>
    <property type="project" value="UniProtKB-UniPathway"/>
</dbReference>
<keyword evidence="8" id="KW-0808">Transferase</keyword>
<name>A0A545USU6_9HYPO</name>
<keyword evidence="6" id="KW-0285">Flavoprotein</keyword>
<organism evidence="16 17">
    <name type="scientific">Cordyceps javanica</name>
    <dbReference type="NCBI Taxonomy" id="43265"/>
    <lineage>
        <taxon>Eukaryota</taxon>
        <taxon>Fungi</taxon>
        <taxon>Dikarya</taxon>
        <taxon>Ascomycota</taxon>
        <taxon>Pezizomycotina</taxon>
        <taxon>Sordariomycetes</taxon>
        <taxon>Hypocreomycetidae</taxon>
        <taxon>Hypocreales</taxon>
        <taxon>Cordycipitaceae</taxon>
        <taxon>Cordyceps</taxon>
    </lineage>
</organism>
<evidence type="ECO:0000256" key="6">
    <source>
        <dbReference type="ARBA" id="ARBA00022630"/>
    </source>
</evidence>
<dbReference type="InterPro" id="IPR023465">
    <property type="entry name" value="Riboflavin_kinase_dom_sf"/>
</dbReference>
<evidence type="ECO:0000256" key="10">
    <source>
        <dbReference type="ARBA" id="ARBA00022777"/>
    </source>
</evidence>
<comment type="catalytic activity">
    <reaction evidence="13">
        <text>riboflavin + ATP = FMN + ADP + H(+)</text>
        <dbReference type="Rhea" id="RHEA:14357"/>
        <dbReference type="ChEBI" id="CHEBI:15378"/>
        <dbReference type="ChEBI" id="CHEBI:30616"/>
        <dbReference type="ChEBI" id="CHEBI:57986"/>
        <dbReference type="ChEBI" id="CHEBI:58210"/>
        <dbReference type="ChEBI" id="CHEBI:456216"/>
        <dbReference type="EC" id="2.7.1.26"/>
    </reaction>
</comment>
<evidence type="ECO:0000256" key="12">
    <source>
        <dbReference type="ARBA" id="ARBA00029960"/>
    </source>
</evidence>
<evidence type="ECO:0000256" key="2">
    <source>
        <dbReference type="ARBA" id="ARBA00005201"/>
    </source>
</evidence>
<keyword evidence="10" id="KW-0418">Kinase</keyword>
<dbReference type="STRING" id="43265.A0A545USU6"/>
<dbReference type="GO" id="GO:0009231">
    <property type="term" value="P:riboflavin biosynthetic process"/>
    <property type="evidence" value="ECO:0007669"/>
    <property type="project" value="InterPro"/>
</dbReference>
<dbReference type="EMBL" id="SPUK01000015">
    <property type="protein sequence ID" value="TQV92523.1"/>
    <property type="molecule type" value="Genomic_DNA"/>
</dbReference>
<evidence type="ECO:0000256" key="9">
    <source>
        <dbReference type="ARBA" id="ARBA00022741"/>
    </source>
</evidence>
<dbReference type="PANTHER" id="PTHR22749">
    <property type="entry name" value="RIBOFLAVIN KINASE/FMN ADENYLYLTRANSFERASE"/>
    <property type="match status" value="1"/>
</dbReference>
<proteinExistence type="inferred from homology"/>
<dbReference type="Proteomes" id="UP000315783">
    <property type="component" value="Unassembled WGS sequence"/>
</dbReference>
<feature type="compositionally biased region" description="Pro residues" evidence="14">
    <location>
        <begin position="110"/>
        <end position="120"/>
    </location>
</feature>
<evidence type="ECO:0000256" key="11">
    <source>
        <dbReference type="ARBA" id="ARBA00022840"/>
    </source>
</evidence>
<evidence type="ECO:0000313" key="17">
    <source>
        <dbReference type="Proteomes" id="UP000315783"/>
    </source>
</evidence>
<dbReference type="SUPFAM" id="SSF82114">
    <property type="entry name" value="Riboflavin kinase-like"/>
    <property type="match status" value="1"/>
</dbReference>
<dbReference type="InterPro" id="IPR015865">
    <property type="entry name" value="Riboflavin_kinase_bac/euk"/>
</dbReference>
<keyword evidence="17" id="KW-1185">Reference proteome</keyword>
<dbReference type="AlphaFoldDB" id="A0A545USU6"/>